<proteinExistence type="predicted"/>
<dbReference type="EMBL" id="CAJFCJ010000030">
    <property type="protein sequence ID" value="CAD5125971.1"/>
    <property type="molecule type" value="Genomic_DNA"/>
</dbReference>
<keyword evidence="1" id="KW-1015">Disulfide bond</keyword>
<dbReference type="AlphaFoldDB" id="A0A7I8WD08"/>
<dbReference type="InterPro" id="IPR001304">
    <property type="entry name" value="C-type_lectin-like"/>
</dbReference>
<dbReference type="InterPro" id="IPR018378">
    <property type="entry name" value="C-type_lectin_CS"/>
</dbReference>
<dbReference type="Proteomes" id="UP000549394">
    <property type="component" value="Unassembled WGS sequence"/>
</dbReference>
<dbReference type="PROSITE" id="PS00615">
    <property type="entry name" value="C_TYPE_LECTIN_1"/>
    <property type="match status" value="1"/>
</dbReference>
<keyword evidence="2" id="KW-0732">Signal</keyword>
<organism evidence="4 5">
    <name type="scientific">Dimorphilus gyrociliatus</name>
    <dbReference type="NCBI Taxonomy" id="2664684"/>
    <lineage>
        <taxon>Eukaryota</taxon>
        <taxon>Metazoa</taxon>
        <taxon>Spiralia</taxon>
        <taxon>Lophotrochozoa</taxon>
        <taxon>Annelida</taxon>
        <taxon>Polychaeta</taxon>
        <taxon>Polychaeta incertae sedis</taxon>
        <taxon>Dinophilidae</taxon>
        <taxon>Dimorphilus</taxon>
    </lineage>
</organism>
<keyword evidence="5" id="KW-1185">Reference proteome</keyword>
<dbReference type="Gene3D" id="3.10.100.10">
    <property type="entry name" value="Mannose-Binding Protein A, subunit A"/>
    <property type="match status" value="1"/>
</dbReference>
<name>A0A7I8WD08_9ANNE</name>
<dbReference type="SUPFAM" id="SSF56436">
    <property type="entry name" value="C-type lectin-like"/>
    <property type="match status" value="1"/>
</dbReference>
<evidence type="ECO:0000313" key="4">
    <source>
        <dbReference type="EMBL" id="CAD5125971.1"/>
    </source>
</evidence>
<dbReference type="SMART" id="SM00034">
    <property type="entry name" value="CLECT"/>
    <property type="match status" value="1"/>
</dbReference>
<sequence>MKSLLLLFTLSLLCTEISGSCPENFVRFANSCYYFITSRLTWFDADQYCTSLVPKSYNCHLAAIESSAEQDFLKNHILNNSELRSHSFLTSGNNLDSKKGWSWSATNRRFTYANWGPSEPSSGKCVQMHKDDSFRWRSLDCEDEPKMFVCEYEI</sequence>
<accession>A0A7I8WD08</accession>
<dbReference type="Pfam" id="PF00059">
    <property type="entry name" value="Lectin_C"/>
    <property type="match status" value="1"/>
</dbReference>
<feature type="domain" description="C-type lectin" evidence="3">
    <location>
        <begin position="28"/>
        <end position="144"/>
    </location>
</feature>
<comment type="caution">
    <text evidence="4">The sequence shown here is derived from an EMBL/GenBank/DDBJ whole genome shotgun (WGS) entry which is preliminary data.</text>
</comment>
<reference evidence="4 5" key="1">
    <citation type="submission" date="2020-08" db="EMBL/GenBank/DDBJ databases">
        <authorList>
            <person name="Hejnol A."/>
        </authorList>
    </citation>
    <scope>NUCLEOTIDE SEQUENCE [LARGE SCALE GENOMIC DNA]</scope>
</reference>
<feature type="chain" id="PRO_5029644904" evidence="2">
    <location>
        <begin position="20"/>
        <end position="154"/>
    </location>
</feature>
<dbReference type="PROSITE" id="PS50041">
    <property type="entry name" value="C_TYPE_LECTIN_2"/>
    <property type="match status" value="1"/>
</dbReference>
<dbReference type="PANTHER" id="PTHR22803">
    <property type="entry name" value="MANNOSE, PHOSPHOLIPASE, LECTIN RECEPTOR RELATED"/>
    <property type="match status" value="1"/>
</dbReference>
<dbReference type="InterPro" id="IPR050111">
    <property type="entry name" value="C-type_lectin/snaclec_domain"/>
</dbReference>
<gene>
    <name evidence="4" type="ORF">DGYR_LOCUS13263</name>
</gene>
<dbReference type="InterPro" id="IPR016187">
    <property type="entry name" value="CTDL_fold"/>
</dbReference>
<evidence type="ECO:0000259" key="3">
    <source>
        <dbReference type="PROSITE" id="PS50041"/>
    </source>
</evidence>
<evidence type="ECO:0000313" key="5">
    <source>
        <dbReference type="Proteomes" id="UP000549394"/>
    </source>
</evidence>
<dbReference type="OrthoDB" id="10047605at2759"/>
<dbReference type="CDD" id="cd00037">
    <property type="entry name" value="CLECT"/>
    <property type="match status" value="1"/>
</dbReference>
<dbReference type="InterPro" id="IPR016186">
    <property type="entry name" value="C-type_lectin-like/link_sf"/>
</dbReference>
<protein>
    <submittedName>
        <fullName evidence="4">DgyrCDS14152</fullName>
    </submittedName>
</protein>
<evidence type="ECO:0000256" key="1">
    <source>
        <dbReference type="ARBA" id="ARBA00023157"/>
    </source>
</evidence>
<evidence type="ECO:0000256" key="2">
    <source>
        <dbReference type="SAM" id="SignalP"/>
    </source>
</evidence>
<feature type="signal peptide" evidence="2">
    <location>
        <begin position="1"/>
        <end position="19"/>
    </location>
</feature>